<keyword evidence="2" id="KW-0539">Nucleus</keyword>
<accession>C3YQU8</accession>
<dbReference type="CDD" id="cd00024">
    <property type="entry name" value="CD_CSD"/>
    <property type="match status" value="1"/>
</dbReference>
<dbReference type="SMART" id="SM00298">
    <property type="entry name" value="CHROMO"/>
    <property type="match status" value="1"/>
</dbReference>
<dbReference type="AlphaFoldDB" id="C3YQU8"/>
<dbReference type="GO" id="GO:0005634">
    <property type="term" value="C:nucleus"/>
    <property type="evidence" value="ECO:0007669"/>
    <property type="project" value="UniProtKB-SubCell"/>
</dbReference>
<feature type="non-terminal residue" evidence="4">
    <location>
        <position position="51"/>
    </location>
</feature>
<evidence type="ECO:0000256" key="1">
    <source>
        <dbReference type="ARBA" id="ARBA00004123"/>
    </source>
</evidence>
<dbReference type="EMBL" id="GG666544">
    <property type="protein sequence ID" value="EEN57289.1"/>
    <property type="molecule type" value="Genomic_DNA"/>
</dbReference>
<dbReference type="InterPro" id="IPR051219">
    <property type="entry name" value="Heterochromatin_chromo-domain"/>
</dbReference>
<dbReference type="Gene3D" id="2.40.50.40">
    <property type="match status" value="1"/>
</dbReference>
<comment type="subcellular location">
    <subcellularLocation>
        <location evidence="1">Nucleus</location>
    </subcellularLocation>
</comment>
<evidence type="ECO:0000256" key="2">
    <source>
        <dbReference type="ARBA" id="ARBA00023242"/>
    </source>
</evidence>
<reference evidence="4" key="1">
    <citation type="journal article" date="2008" name="Nature">
        <title>The amphioxus genome and the evolution of the chordate karyotype.</title>
        <authorList>
            <consortium name="US DOE Joint Genome Institute (JGI-PGF)"/>
            <person name="Putnam N.H."/>
            <person name="Butts T."/>
            <person name="Ferrier D.E.K."/>
            <person name="Furlong R.F."/>
            <person name="Hellsten U."/>
            <person name="Kawashima T."/>
            <person name="Robinson-Rechavi M."/>
            <person name="Shoguchi E."/>
            <person name="Terry A."/>
            <person name="Yu J.-K."/>
            <person name="Benito-Gutierrez E.L."/>
            <person name="Dubchak I."/>
            <person name="Garcia-Fernandez J."/>
            <person name="Gibson-Brown J.J."/>
            <person name="Grigoriev I.V."/>
            <person name="Horton A.C."/>
            <person name="de Jong P.J."/>
            <person name="Jurka J."/>
            <person name="Kapitonov V.V."/>
            <person name="Kohara Y."/>
            <person name="Kuroki Y."/>
            <person name="Lindquist E."/>
            <person name="Lucas S."/>
            <person name="Osoegawa K."/>
            <person name="Pennacchio L.A."/>
            <person name="Salamov A.A."/>
            <person name="Satou Y."/>
            <person name="Sauka-Spengler T."/>
            <person name="Schmutz J."/>
            <person name="Shin-I T."/>
            <person name="Toyoda A."/>
            <person name="Bronner-Fraser M."/>
            <person name="Fujiyama A."/>
            <person name="Holland L.Z."/>
            <person name="Holland P.W.H."/>
            <person name="Satoh N."/>
            <person name="Rokhsar D.S."/>
        </authorList>
    </citation>
    <scope>NUCLEOTIDE SEQUENCE [LARGE SCALE GENOMIC DNA]</scope>
    <source>
        <strain evidence="4">S238N-H82</strain>
        <tissue evidence="4">Testes</tissue>
    </source>
</reference>
<dbReference type="InterPro" id="IPR023779">
    <property type="entry name" value="Chromodomain_CS"/>
</dbReference>
<dbReference type="InParanoid" id="C3YQU8"/>
<sequence length="51" mass="5838">MAALTQTGGGLYEVEALLGKRRRKNKTEYLVKWKGYGHHDNSWETAESLKD</sequence>
<dbReference type="PANTHER" id="PTHR22812">
    <property type="entry name" value="CHROMOBOX PROTEIN"/>
    <property type="match status" value="1"/>
</dbReference>
<gene>
    <name evidence="4" type="ORF">BRAFLDRAFT_224316</name>
</gene>
<proteinExistence type="predicted"/>
<dbReference type="Pfam" id="PF00385">
    <property type="entry name" value="Chromo"/>
    <property type="match status" value="1"/>
</dbReference>
<protein>
    <recommendedName>
        <fullName evidence="3">Chromo domain-containing protein</fullName>
    </recommendedName>
</protein>
<dbReference type="InterPro" id="IPR016197">
    <property type="entry name" value="Chromo-like_dom_sf"/>
</dbReference>
<evidence type="ECO:0000313" key="4">
    <source>
        <dbReference type="EMBL" id="EEN57289.1"/>
    </source>
</evidence>
<dbReference type="InterPro" id="IPR000953">
    <property type="entry name" value="Chromo/chromo_shadow_dom"/>
</dbReference>
<feature type="domain" description="Chromo" evidence="3">
    <location>
        <begin position="12"/>
        <end position="51"/>
    </location>
</feature>
<dbReference type="PROSITE" id="PS00598">
    <property type="entry name" value="CHROMO_1"/>
    <property type="match status" value="1"/>
</dbReference>
<dbReference type="SUPFAM" id="SSF54160">
    <property type="entry name" value="Chromo domain-like"/>
    <property type="match status" value="1"/>
</dbReference>
<dbReference type="InterPro" id="IPR023780">
    <property type="entry name" value="Chromo_domain"/>
</dbReference>
<evidence type="ECO:0000259" key="3">
    <source>
        <dbReference type="PROSITE" id="PS50013"/>
    </source>
</evidence>
<name>C3YQU8_BRAFL</name>
<organism>
    <name type="scientific">Branchiostoma floridae</name>
    <name type="common">Florida lancelet</name>
    <name type="synonym">Amphioxus</name>
    <dbReference type="NCBI Taxonomy" id="7739"/>
    <lineage>
        <taxon>Eukaryota</taxon>
        <taxon>Metazoa</taxon>
        <taxon>Chordata</taxon>
        <taxon>Cephalochordata</taxon>
        <taxon>Leptocardii</taxon>
        <taxon>Amphioxiformes</taxon>
        <taxon>Branchiostomatidae</taxon>
        <taxon>Branchiostoma</taxon>
    </lineage>
</organism>
<dbReference type="PROSITE" id="PS50013">
    <property type="entry name" value="CHROMO_2"/>
    <property type="match status" value="1"/>
</dbReference>